<comment type="caution">
    <text evidence="1">The sequence shown here is derived from an EMBL/GenBank/DDBJ whole genome shotgun (WGS) entry which is preliminary data.</text>
</comment>
<proteinExistence type="predicted"/>
<accession>A0A8J7K065</accession>
<dbReference type="Proteomes" id="UP000620559">
    <property type="component" value="Unassembled WGS sequence"/>
</dbReference>
<name>A0A8J7K065_9CYAN</name>
<protein>
    <submittedName>
        <fullName evidence="1">Uncharacterized protein</fullName>
    </submittedName>
</protein>
<keyword evidence="2" id="KW-1185">Reference proteome</keyword>
<evidence type="ECO:0000313" key="2">
    <source>
        <dbReference type="Proteomes" id="UP000620559"/>
    </source>
</evidence>
<dbReference type="RefSeq" id="WP_193918221.1">
    <property type="nucleotide sequence ID" value="NZ_JADEWL010000013.1"/>
</dbReference>
<organism evidence="1 2">
    <name type="scientific">Plectonema cf. radiosum LEGE 06105</name>
    <dbReference type="NCBI Taxonomy" id="945769"/>
    <lineage>
        <taxon>Bacteria</taxon>
        <taxon>Bacillati</taxon>
        <taxon>Cyanobacteriota</taxon>
        <taxon>Cyanophyceae</taxon>
        <taxon>Oscillatoriophycideae</taxon>
        <taxon>Oscillatoriales</taxon>
        <taxon>Microcoleaceae</taxon>
        <taxon>Plectonema</taxon>
    </lineage>
</organism>
<gene>
    <name evidence="1" type="ORF">IQ247_06505</name>
</gene>
<dbReference type="AlphaFoldDB" id="A0A8J7K065"/>
<reference evidence="1" key="1">
    <citation type="submission" date="2020-10" db="EMBL/GenBank/DDBJ databases">
        <authorList>
            <person name="Castelo-Branco R."/>
            <person name="Eusebio N."/>
            <person name="Adriana R."/>
            <person name="Vieira A."/>
            <person name="Brugerolle De Fraissinette N."/>
            <person name="Rezende De Castro R."/>
            <person name="Schneider M.P."/>
            <person name="Vasconcelos V."/>
            <person name="Leao P.N."/>
        </authorList>
    </citation>
    <scope>NUCLEOTIDE SEQUENCE</scope>
    <source>
        <strain evidence="1">LEGE 06105</strain>
    </source>
</reference>
<dbReference type="EMBL" id="JADEWL010000013">
    <property type="protein sequence ID" value="MBE9212362.1"/>
    <property type="molecule type" value="Genomic_DNA"/>
</dbReference>
<evidence type="ECO:0000313" key="1">
    <source>
        <dbReference type="EMBL" id="MBE9212362.1"/>
    </source>
</evidence>
<sequence>MSISKTEAKQLLERMIFEDTHPQDWVQDVWGLSPLLGDSAAKLFEVFEALIECCPERQLENLLQSYYQEQLINNQPQSSEQINN</sequence>